<feature type="compositionally biased region" description="Polar residues" evidence="1">
    <location>
        <begin position="75"/>
        <end position="90"/>
    </location>
</feature>
<feature type="region of interest" description="Disordered" evidence="1">
    <location>
        <begin position="73"/>
        <end position="105"/>
    </location>
</feature>
<evidence type="ECO:0000313" key="2">
    <source>
        <dbReference type="EMBL" id="RSL75416.1"/>
    </source>
</evidence>
<feature type="compositionally biased region" description="Low complexity" evidence="1">
    <location>
        <begin position="91"/>
        <end position="105"/>
    </location>
</feature>
<name>A0A428RD07_9HYPO</name>
<organism evidence="2 3">
    <name type="scientific">Fusarium floridanum</name>
    <dbReference type="NCBI Taxonomy" id="1325733"/>
    <lineage>
        <taxon>Eukaryota</taxon>
        <taxon>Fungi</taxon>
        <taxon>Dikarya</taxon>
        <taxon>Ascomycota</taxon>
        <taxon>Pezizomycotina</taxon>
        <taxon>Sordariomycetes</taxon>
        <taxon>Hypocreomycetidae</taxon>
        <taxon>Hypocreales</taxon>
        <taxon>Nectriaceae</taxon>
        <taxon>Fusarium</taxon>
        <taxon>Fusarium solani species complex</taxon>
    </lineage>
</organism>
<evidence type="ECO:0000313" key="3">
    <source>
        <dbReference type="Proteomes" id="UP000287972"/>
    </source>
</evidence>
<sequence>MSFSTERSPPGCLEPVHTCVLLQNLDEACNEEAHIDLMAHVVSYANIVATTPTPWVWVAAFMRMRRRVCDGCRSNGDNNSATADSHSAAGQRQRQPQQHQIDQQQVNLTNQEPLASLDATIDNSQSLTHIGECD</sequence>
<reference evidence="2 3" key="1">
    <citation type="submission" date="2017-06" db="EMBL/GenBank/DDBJ databases">
        <title>Comparative genomic analysis of Ambrosia Fusariam Clade fungi.</title>
        <authorList>
            <person name="Stajich J.E."/>
            <person name="Carrillo J."/>
            <person name="Kijimoto T."/>
            <person name="Eskalen A."/>
            <person name="O'Donnell K."/>
            <person name="Kasson M."/>
        </authorList>
    </citation>
    <scope>NUCLEOTIDE SEQUENCE [LARGE SCALE GENOMIC DNA]</scope>
    <source>
        <strain evidence="2 3">NRRL62606</strain>
    </source>
</reference>
<dbReference type="Proteomes" id="UP000287972">
    <property type="component" value="Unassembled WGS sequence"/>
</dbReference>
<proteinExistence type="predicted"/>
<dbReference type="EMBL" id="NKCL01000351">
    <property type="protein sequence ID" value="RSL75416.1"/>
    <property type="molecule type" value="Genomic_DNA"/>
</dbReference>
<protein>
    <submittedName>
        <fullName evidence="2">Uncharacterized protein</fullName>
    </submittedName>
</protein>
<gene>
    <name evidence="2" type="ORF">CEP51_010890</name>
</gene>
<comment type="caution">
    <text evidence="2">The sequence shown here is derived from an EMBL/GenBank/DDBJ whole genome shotgun (WGS) entry which is preliminary data.</text>
</comment>
<accession>A0A428RD07</accession>
<dbReference type="AlphaFoldDB" id="A0A428RD07"/>
<keyword evidence="3" id="KW-1185">Reference proteome</keyword>
<evidence type="ECO:0000256" key="1">
    <source>
        <dbReference type="SAM" id="MobiDB-lite"/>
    </source>
</evidence>